<evidence type="ECO:0000256" key="14">
    <source>
        <dbReference type="ARBA" id="ARBA00023136"/>
    </source>
</evidence>
<evidence type="ECO:0000256" key="15">
    <source>
        <dbReference type="SAM" id="Phobius"/>
    </source>
</evidence>
<dbReference type="InterPro" id="IPR004358">
    <property type="entry name" value="Sig_transdc_His_kin-like_C"/>
</dbReference>
<feature type="domain" description="HAMP" evidence="17">
    <location>
        <begin position="182"/>
        <end position="233"/>
    </location>
</feature>
<keyword evidence="10 18" id="KW-0418">Kinase</keyword>
<evidence type="ECO:0000256" key="13">
    <source>
        <dbReference type="ARBA" id="ARBA00023012"/>
    </source>
</evidence>
<dbReference type="InterPro" id="IPR036890">
    <property type="entry name" value="HATPase_C_sf"/>
</dbReference>
<feature type="transmembrane region" description="Helical" evidence="15">
    <location>
        <begin position="162"/>
        <end position="181"/>
    </location>
</feature>
<dbReference type="SUPFAM" id="SSF55874">
    <property type="entry name" value="ATPase domain of HSP90 chaperone/DNA topoisomerase II/histidine kinase"/>
    <property type="match status" value="1"/>
</dbReference>
<evidence type="ECO:0000256" key="2">
    <source>
        <dbReference type="ARBA" id="ARBA00004429"/>
    </source>
</evidence>
<evidence type="ECO:0000256" key="3">
    <source>
        <dbReference type="ARBA" id="ARBA00012438"/>
    </source>
</evidence>
<evidence type="ECO:0000256" key="9">
    <source>
        <dbReference type="ARBA" id="ARBA00022741"/>
    </source>
</evidence>
<dbReference type="InterPro" id="IPR050980">
    <property type="entry name" value="2C_sensor_his_kinase"/>
</dbReference>
<dbReference type="CDD" id="cd00082">
    <property type="entry name" value="HisKA"/>
    <property type="match status" value="1"/>
</dbReference>
<evidence type="ECO:0000256" key="10">
    <source>
        <dbReference type="ARBA" id="ARBA00022777"/>
    </source>
</evidence>
<dbReference type="PRINTS" id="PR00344">
    <property type="entry name" value="BCTRLSENSOR"/>
</dbReference>
<evidence type="ECO:0000256" key="4">
    <source>
        <dbReference type="ARBA" id="ARBA00022475"/>
    </source>
</evidence>
<accession>A0A2W7NDS0</accession>
<gene>
    <name evidence="18" type="ORF">LX81_01196</name>
</gene>
<dbReference type="SMART" id="SM00388">
    <property type="entry name" value="HisKA"/>
    <property type="match status" value="1"/>
</dbReference>
<dbReference type="Proteomes" id="UP000248916">
    <property type="component" value="Unassembled WGS sequence"/>
</dbReference>
<dbReference type="PANTHER" id="PTHR44936:SF5">
    <property type="entry name" value="SENSOR HISTIDINE KINASE ENVZ"/>
    <property type="match status" value="1"/>
</dbReference>
<dbReference type="InterPro" id="IPR003660">
    <property type="entry name" value="HAMP_dom"/>
</dbReference>
<dbReference type="PROSITE" id="PS50109">
    <property type="entry name" value="HIS_KIN"/>
    <property type="match status" value="1"/>
</dbReference>
<dbReference type="SUPFAM" id="SSF47384">
    <property type="entry name" value="Homodimeric domain of signal transducing histidine kinase"/>
    <property type="match status" value="1"/>
</dbReference>
<evidence type="ECO:0000256" key="11">
    <source>
        <dbReference type="ARBA" id="ARBA00022840"/>
    </source>
</evidence>
<protein>
    <recommendedName>
        <fullName evidence="3">histidine kinase</fullName>
        <ecNumber evidence="3">2.7.13.3</ecNumber>
    </recommendedName>
</protein>
<keyword evidence="13" id="KW-0902">Two-component regulatory system</keyword>
<evidence type="ECO:0000256" key="1">
    <source>
        <dbReference type="ARBA" id="ARBA00000085"/>
    </source>
</evidence>
<keyword evidence="7" id="KW-0808">Transferase</keyword>
<dbReference type="InterPro" id="IPR036097">
    <property type="entry name" value="HisK_dim/P_sf"/>
</dbReference>
<feature type="domain" description="Histidine kinase" evidence="16">
    <location>
        <begin position="241"/>
        <end position="439"/>
    </location>
</feature>
<evidence type="ECO:0000313" key="19">
    <source>
        <dbReference type="Proteomes" id="UP000248916"/>
    </source>
</evidence>
<dbReference type="GO" id="GO:0005524">
    <property type="term" value="F:ATP binding"/>
    <property type="evidence" value="ECO:0007669"/>
    <property type="project" value="UniProtKB-KW"/>
</dbReference>
<dbReference type="InterPro" id="IPR003594">
    <property type="entry name" value="HATPase_dom"/>
</dbReference>
<evidence type="ECO:0000256" key="8">
    <source>
        <dbReference type="ARBA" id="ARBA00022692"/>
    </source>
</evidence>
<dbReference type="RefSeq" id="WP_111536355.1">
    <property type="nucleotide sequence ID" value="NZ_QKZL01000003.1"/>
</dbReference>
<dbReference type="OrthoDB" id="9804645at2"/>
<dbReference type="EC" id="2.7.13.3" evidence="3"/>
<dbReference type="AlphaFoldDB" id="A0A2W7NDS0"/>
<evidence type="ECO:0000256" key="12">
    <source>
        <dbReference type="ARBA" id="ARBA00022989"/>
    </source>
</evidence>
<keyword evidence="12 15" id="KW-1133">Transmembrane helix</keyword>
<dbReference type="Gene3D" id="1.10.287.130">
    <property type="match status" value="1"/>
</dbReference>
<evidence type="ECO:0000313" key="18">
    <source>
        <dbReference type="EMBL" id="PZX18561.1"/>
    </source>
</evidence>
<keyword evidence="19" id="KW-1185">Reference proteome</keyword>
<dbReference type="Gene3D" id="3.30.565.10">
    <property type="entry name" value="Histidine kinase-like ATPase, C-terminal domain"/>
    <property type="match status" value="1"/>
</dbReference>
<dbReference type="Pfam" id="PF00672">
    <property type="entry name" value="HAMP"/>
    <property type="match status" value="1"/>
</dbReference>
<comment type="catalytic activity">
    <reaction evidence="1">
        <text>ATP + protein L-histidine = ADP + protein N-phospho-L-histidine.</text>
        <dbReference type="EC" id="2.7.13.3"/>
    </reaction>
</comment>
<keyword evidence="5" id="KW-0997">Cell inner membrane</keyword>
<evidence type="ECO:0000256" key="5">
    <source>
        <dbReference type="ARBA" id="ARBA00022519"/>
    </source>
</evidence>
<evidence type="ECO:0000259" key="16">
    <source>
        <dbReference type="PROSITE" id="PS50109"/>
    </source>
</evidence>
<evidence type="ECO:0000259" key="17">
    <source>
        <dbReference type="PROSITE" id="PS50885"/>
    </source>
</evidence>
<evidence type="ECO:0000256" key="7">
    <source>
        <dbReference type="ARBA" id="ARBA00022679"/>
    </source>
</evidence>
<keyword evidence="11" id="KW-0067">ATP-binding</keyword>
<reference evidence="18 19" key="1">
    <citation type="submission" date="2018-06" db="EMBL/GenBank/DDBJ databases">
        <title>Genomic Encyclopedia of Archaeal and Bacterial Type Strains, Phase II (KMG-II): from individual species to whole genera.</title>
        <authorList>
            <person name="Goeker M."/>
        </authorList>
    </citation>
    <scope>NUCLEOTIDE SEQUENCE [LARGE SCALE GENOMIC DNA]</scope>
    <source>
        <strain evidence="18 19">DSM 22009</strain>
    </source>
</reference>
<dbReference type="GO" id="GO:0005886">
    <property type="term" value="C:plasma membrane"/>
    <property type="evidence" value="ECO:0007669"/>
    <property type="project" value="UniProtKB-SubCell"/>
</dbReference>
<comment type="subcellular location">
    <subcellularLocation>
        <location evidence="2">Cell inner membrane</location>
        <topology evidence="2">Multi-pass membrane protein</topology>
    </subcellularLocation>
</comment>
<name>A0A2W7NDS0_9RHOB</name>
<dbReference type="GO" id="GO:0000155">
    <property type="term" value="F:phosphorelay sensor kinase activity"/>
    <property type="evidence" value="ECO:0007669"/>
    <property type="project" value="InterPro"/>
</dbReference>
<keyword evidence="6" id="KW-0597">Phosphoprotein</keyword>
<sequence length="439" mass="48035">MTFDWLKRYVPRSLYGRAALILLLPVVTIQLVVSVVFIQRLFEDVTEQMTDNVVLELARLVDLAEAAPDPEAARVAMAPLARALEIESRYPDPDPVRGDSRVFYDLSGRLVIRTLRASLDGITGIELAEDDSVVELSLALLEAPIGFTFDRNRVSAKNPHQLLVLMIGTSLLMTIIAYLFLRNQIRPIRRLAEAATAFGRGRVVAYRPAGATEVRSAGAAFLDMRQRITRQIDQRTMMLSGISHDLRTPLTRLRLGLSLLDEAEAEAMTGDVAEMQKMLDAFLDFARDGALDDPVEIDPAVLLRDVAENASRAGQAVRIHEIDGAEPVVLRPLAITRALDNLVGNAVRYGDRAELSLAVGRKALVFTVEDNGPGIPEAARADAIRPFSRLDPARNQDRGGGVGLGLSIAMDIARQHGGTLRLEDSERLGGLRADLVVAR</sequence>
<proteinExistence type="predicted"/>
<dbReference type="InterPro" id="IPR003661">
    <property type="entry name" value="HisK_dim/P_dom"/>
</dbReference>
<evidence type="ECO:0000256" key="6">
    <source>
        <dbReference type="ARBA" id="ARBA00022553"/>
    </source>
</evidence>
<organism evidence="18 19">
    <name type="scientific">Palleronia aestuarii</name>
    <dbReference type="NCBI Taxonomy" id="568105"/>
    <lineage>
        <taxon>Bacteria</taxon>
        <taxon>Pseudomonadati</taxon>
        <taxon>Pseudomonadota</taxon>
        <taxon>Alphaproteobacteria</taxon>
        <taxon>Rhodobacterales</taxon>
        <taxon>Roseobacteraceae</taxon>
        <taxon>Palleronia</taxon>
    </lineage>
</organism>
<dbReference type="EMBL" id="QKZL01000003">
    <property type="protein sequence ID" value="PZX18561.1"/>
    <property type="molecule type" value="Genomic_DNA"/>
</dbReference>
<dbReference type="SMART" id="SM00304">
    <property type="entry name" value="HAMP"/>
    <property type="match status" value="1"/>
</dbReference>
<feature type="transmembrane region" description="Helical" evidence="15">
    <location>
        <begin position="20"/>
        <end position="42"/>
    </location>
</feature>
<dbReference type="InterPro" id="IPR005467">
    <property type="entry name" value="His_kinase_dom"/>
</dbReference>
<keyword evidence="14 15" id="KW-0472">Membrane</keyword>
<dbReference type="Pfam" id="PF00512">
    <property type="entry name" value="HisKA"/>
    <property type="match status" value="1"/>
</dbReference>
<dbReference type="SMART" id="SM00387">
    <property type="entry name" value="HATPase_c"/>
    <property type="match status" value="1"/>
</dbReference>
<keyword evidence="4" id="KW-1003">Cell membrane</keyword>
<keyword evidence="9" id="KW-0547">Nucleotide-binding</keyword>
<dbReference type="Pfam" id="PF02518">
    <property type="entry name" value="HATPase_c"/>
    <property type="match status" value="1"/>
</dbReference>
<keyword evidence="8 15" id="KW-0812">Transmembrane</keyword>
<comment type="caution">
    <text evidence="18">The sequence shown here is derived from an EMBL/GenBank/DDBJ whole genome shotgun (WGS) entry which is preliminary data.</text>
</comment>
<dbReference type="PROSITE" id="PS50885">
    <property type="entry name" value="HAMP"/>
    <property type="match status" value="1"/>
</dbReference>
<dbReference type="PANTHER" id="PTHR44936">
    <property type="entry name" value="SENSOR PROTEIN CREC"/>
    <property type="match status" value="1"/>
</dbReference>